<dbReference type="PANTHER" id="PTHR34075">
    <property type="entry name" value="BLR3430 PROTEIN"/>
    <property type="match status" value="1"/>
</dbReference>
<dbReference type="SUPFAM" id="SSF50249">
    <property type="entry name" value="Nucleic acid-binding proteins"/>
    <property type="match status" value="1"/>
</dbReference>
<feature type="domain" description="ChsH2 C-terminal OB-fold" evidence="1">
    <location>
        <begin position="54"/>
        <end position="117"/>
    </location>
</feature>
<evidence type="ECO:0000313" key="3">
    <source>
        <dbReference type="EMBL" id="SFI49604.1"/>
    </source>
</evidence>
<organism evidence="3 4">
    <name type="scientific">Nocardioides psychrotolerans</name>
    <dbReference type="NCBI Taxonomy" id="1005945"/>
    <lineage>
        <taxon>Bacteria</taxon>
        <taxon>Bacillati</taxon>
        <taxon>Actinomycetota</taxon>
        <taxon>Actinomycetes</taxon>
        <taxon>Propionibacteriales</taxon>
        <taxon>Nocardioidaceae</taxon>
        <taxon>Nocardioides</taxon>
    </lineage>
</organism>
<dbReference type="Gene3D" id="6.10.30.10">
    <property type="match status" value="1"/>
</dbReference>
<dbReference type="EMBL" id="FOQG01000009">
    <property type="protein sequence ID" value="SFI49604.1"/>
    <property type="molecule type" value="Genomic_DNA"/>
</dbReference>
<accession>A0A1I3INQ0</accession>
<dbReference type="PANTHER" id="PTHR34075:SF5">
    <property type="entry name" value="BLR3430 PROTEIN"/>
    <property type="match status" value="1"/>
</dbReference>
<gene>
    <name evidence="3" type="ORF">SAMN05216561_10993</name>
</gene>
<name>A0A1I3INQ0_9ACTN</name>
<evidence type="ECO:0000259" key="2">
    <source>
        <dbReference type="Pfam" id="PF12172"/>
    </source>
</evidence>
<feature type="domain" description="ChsH2 rubredoxin-like zinc ribbon" evidence="2">
    <location>
        <begin position="17"/>
        <end position="51"/>
    </location>
</feature>
<proteinExistence type="predicted"/>
<dbReference type="Pfam" id="PF12172">
    <property type="entry name" value="zf-ChsH2"/>
    <property type="match status" value="1"/>
</dbReference>
<dbReference type="InterPro" id="IPR052513">
    <property type="entry name" value="Thioester_dehydratase-like"/>
</dbReference>
<sequence>MSEMPEPGITPVNQPFWTALERGELTFQRCGSCGGAWLPAREECPRCLAAEPGWEVASGRGRIISWVVYHHAAHPGFADRLPYNVAVVELDEGPRLITNILADEGDLGIELPVVVRIEREATFSLPRFSLA</sequence>
<dbReference type="InterPro" id="IPR012340">
    <property type="entry name" value="NA-bd_OB-fold"/>
</dbReference>
<dbReference type="InterPro" id="IPR022002">
    <property type="entry name" value="ChsH2_Znr"/>
</dbReference>
<dbReference type="OrthoDB" id="4275032at2"/>
<evidence type="ECO:0008006" key="5">
    <source>
        <dbReference type="Google" id="ProtNLM"/>
    </source>
</evidence>
<dbReference type="Pfam" id="PF01796">
    <property type="entry name" value="OB_ChsH2_C"/>
    <property type="match status" value="1"/>
</dbReference>
<dbReference type="AlphaFoldDB" id="A0A1I3INQ0"/>
<reference evidence="3 4" key="1">
    <citation type="submission" date="2016-10" db="EMBL/GenBank/DDBJ databases">
        <authorList>
            <person name="de Groot N.N."/>
        </authorList>
    </citation>
    <scope>NUCLEOTIDE SEQUENCE [LARGE SCALE GENOMIC DNA]</scope>
    <source>
        <strain evidence="3 4">CGMCC 1.11156</strain>
    </source>
</reference>
<evidence type="ECO:0000313" key="4">
    <source>
        <dbReference type="Proteomes" id="UP000198649"/>
    </source>
</evidence>
<keyword evidence="4" id="KW-1185">Reference proteome</keyword>
<evidence type="ECO:0000259" key="1">
    <source>
        <dbReference type="Pfam" id="PF01796"/>
    </source>
</evidence>
<dbReference type="STRING" id="1005945.SAMN05216561_10993"/>
<dbReference type="RefSeq" id="WP_091113777.1">
    <property type="nucleotide sequence ID" value="NZ_BKAF01000011.1"/>
</dbReference>
<protein>
    <recommendedName>
        <fullName evidence="5">DNA-binding protein</fullName>
    </recommendedName>
</protein>
<dbReference type="Proteomes" id="UP000198649">
    <property type="component" value="Unassembled WGS sequence"/>
</dbReference>
<dbReference type="InterPro" id="IPR002878">
    <property type="entry name" value="ChsH2_C"/>
</dbReference>